<dbReference type="Gene3D" id="3.40.50.620">
    <property type="entry name" value="HUPs"/>
    <property type="match status" value="1"/>
</dbReference>
<dbReference type="AlphaFoldDB" id="A0A9W6WC16"/>
<dbReference type="GO" id="GO:0004830">
    <property type="term" value="F:tryptophan-tRNA ligase activity"/>
    <property type="evidence" value="ECO:0007669"/>
    <property type="project" value="UniProtKB-UniRule"/>
</dbReference>
<dbReference type="EC" id="6.1.1.2" evidence="2 9"/>
<proteinExistence type="inferred from homology"/>
<dbReference type="InterPro" id="IPR001412">
    <property type="entry name" value="aa-tRNA-synth_I_CS"/>
</dbReference>
<keyword evidence="4 10" id="KW-0547">Nucleotide-binding</keyword>
<gene>
    <name evidence="11" type="ORF">Afil01_41020</name>
</gene>
<evidence type="ECO:0000313" key="12">
    <source>
        <dbReference type="Proteomes" id="UP001165079"/>
    </source>
</evidence>
<dbReference type="FunFam" id="1.10.240.10:FF:000005">
    <property type="entry name" value="Tryptophan--tRNA ligase"/>
    <property type="match status" value="1"/>
</dbReference>
<dbReference type="EMBL" id="BSTX01000002">
    <property type="protein sequence ID" value="GLZ79295.1"/>
    <property type="molecule type" value="Genomic_DNA"/>
</dbReference>
<dbReference type="InterPro" id="IPR002305">
    <property type="entry name" value="aa-tRNA-synth_Ic"/>
</dbReference>
<evidence type="ECO:0000256" key="3">
    <source>
        <dbReference type="ARBA" id="ARBA00022598"/>
    </source>
</evidence>
<dbReference type="Pfam" id="PF00579">
    <property type="entry name" value="tRNA-synt_1b"/>
    <property type="match status" value="1"/>
</dbReference>
<dbReference type="GO" id="GO:0005737">
    <property type="term" value="C:cytoplasm"/>
    <property type="evidence" value="ECO:0007669"/>
    <property type="project" value="UniProtKB-UniRule"/>
</dbReference>
<name>A0A9W6WC16_9ACTN</name>
<keyword evidence="3 10" id="KW-0436">Ligase</keyword>
<evidence type="ECO:0000256" key="2">
    <source>
        <dbReference type="ARBA" id="ARBA00013161"/>
    </source>
</evidence>
<evidence type="ECO:0000256" key="6">
    <source>
        <dbReference type="ARBA" id="ARBA00022917"/>
    </source>
</evidence>
<dbReference type="PROSITE" id="PS00178">
    <property type="entry name" value="AA_TRNA_LIGASE_I"/>
    <property type="match status" value="1"/>
</dbReference>
<evidence type="ECO:0000256" key="5">
    <source>
        <dbReference type="ARBA" id="ARBA00022840"/>
    </source>
</evidence>
<dbReference type="Gene3D" id="1.10.240.10">
    <property type="entry name" value="Tyrosyl-Transfer RNA Synthetase"/>
    <property type="match status" value="1"/>
</dbReference>
<keyword evidence="12" id="KW-1185">Reference proteome</keyword>
<evidence type="ECO:0000256" key="10">
    <source>
        <dbReference type="RuleBase" id="RU363036"/>
    </source>
</evidence>
<comment type="similarity">
    <text evidence="1 10">Belongs to the class-I aminoacyl-tRNA synthetase family.</text>
</comment>
<dbReference type="GO" id="GO:0006436">
    <property type="term" value="P:tryptophanyl-tRNA aminoacylation"/>
    <property type="evidence" value="ECO:0007669"/>
    <property type="project" value="UniProtKB-UniRule"/>
</dbReference>
<organism evidence="11 12">
    <name type="scientific">Actinorhabdospora filicis</name>
    <dbReference type="NCBI Taxonomy" id="1785913"/>
    <lineage>
        <taxon>Bacteria</taxon>
        <taxon>Bacillati</taxon>
        <taxon>Actinomycetota</taxon>
        <taxon>Actinomycetes</taxon>
        <taxon>Micromonosporales</taxon>
        <taxon>Micromonosporaceae</taxon>
        <taxon>Actinorhabdospora</taxon>
    </lineage>
</organism>
<evidence type="ECO:0000313" key="11">
    <source>
        <dbReference type="EMBL" id="GLZ79295.1"/>
    </source>
</evidence>
<dbReference type="NCBIfam" id="TIGR00233">
    <property type="entry name" value="trpS"/>
    <property type="match status" value="1"/>
</dbReference>
<comment type="catalytic activity">
    <reaction evidence="8">
        <text>tRNA(Trp) + L-tryptophan + ATP = L-tryptophyl-tRNA(Trp) + AMP + diphosphate + H(+)</text>
        <dbReference type="Rhea" id="RHEA:24080"/>
        <dbReference type="Rhea" id="RHEA-COMP:9671"/>
        <dbReference type="Rhea" id="RHEA-COMP:9705"/>
        <dbReference type="ChEBI" id="CHEBI:15378"/>
        <dbReference type="ChEBI" id="CHEBI:30616"/>
        <dbReference type="ChEBI" id="CHEBI:33019"/>
        <dbReference type="ChEBI" id="CHEBI:57912"/>
        <dbReference type="ChEBI" id="CHEBI:78442"/>
        <dbReference type="ChEBI" id="CHEBI:78535"/>
        <dbReference type="ChEBI" id="CHEBI:456215"/>
        <dbReference type="EC" id="6.1.1.2"/>
    </reaction>
</comment>
<evidence type="ECO:0000256" key="8">
    <source>
        <dbReference type="ARBA" id="ARBA00049929"/>
    </source>
</evidence>
<evidence type="ECO:0000256" key="1">
    <source>
        <dbReference type="ARBA" id="ARBA00005594"/>
    </source>
</evidence>
<evidence type="ECO:0000256" key="7">
    <source>
        <dbReference type="ARBA" id="ARBA00023146"/>
    </source>
</evidence>
<sequence>MTTVTAARVDVPAHIAQNPGAHRVLTGERPTGSLHVGHYFGTLQNRVLLQDLGVDMFIVIADYQVLTDRDVAGNLPAIVEGVVLDYLAVGIDPAKATIFAHSSVAALNQLLLPFLSLVSTAELSRNPTVKDEIAASGRSQVSGLMFTYPVHQAADLLFCKSTLVPVGDDQLPHIELTRTIARRFNDRYAQLFPLPEAMLSHAPRLLGTDGRKMGKSGGNAVSIKSSADETAAIVKTAKTDAERRITFEPERRPEVSNLVLLAALAAGRDPHEVAEEIGDGGAAVLKRVVTEAVNERLAPVRARRAEYAAEPGLVRGILREGGERANAVADQTLLEVKEAMLTYY</sequence>
<dbReference type="SUPFAM" id="SSF52374">
    <property type="entry name" value="Nucleotidylyl transferase"/>
    <property type="match status" value="1"/>
</dbReference>
<reference evidence="11" key="1">
    <citation type="submission" date="2023-03" db="EMBL/GenBank/DDBJ databases">
        <title>Actinorhabdospora filicis NBRC 111898.</title>
        <authorList>
            <person name="Ichikawa N."/>
            <person name="Sato H."/>
            <person name="Tonouchi N."/>
        </authorList>
    </citation>
    <scope>NUCLEOTIDE SEQUENCE</scope>
    <source>
        <strain evidence="11">NBRC 111898</strain>
    </source>
</reference>
<dbReference type="PRINTS" id="PR01039">
    <property type="entry name" value="TRNASYNTHTRP"/>
</dbReference>
<evidence type="ECO:0000256" key="4">
    <source>
        <dbReference type="ARBA" id="ARBA00022741"/>
    </source>
</evidence>
<keyword evidence="5 10" id="KW-0067">ATP-binding</keyword>
<dbReference type="InterPro" id="IPR050203">
    <property type="entry name" value="Trp-tRNA_synthetase"/>
</dbReference>
<dbReference type="InterPro" id="IPR014729">
    <property type="entry name" value="Rossmann-like_a/b/a_fold"/>
</dbReference>
<protein>
    <recommendedName>
        <fullName evidence="2 9">Tryptophan--tRNA ligase</fullName>
        <ecNumber evidence="2 9">6.1.1.2</ecNumber>
    </recommendedName>
</protein>
<dbReference type="InterPro" id="IPR002306">
    <property type="entry name" value="Trp-tRNA-ligase"/>
</dbReference>
<accession>A0A9W6WC16</accession>
<dbReference type="GO" id="GO:0005524">
    <property type="term" value="F:ATP binding"/>
    <property type="evidence" value="ECO:0007669"/>
    <property type="project" value="UniProtKB-KW"/>
</dbReference>
<evidence type="ECO:0000256" key="9">
    <source>
        <dbReference type="NCBIfam" id="TIGR00233"/>
    </source>
</evidence>
<keyword evidence="6 10" id="KW-0648">Protein biosynthesis</keyword>
<dbReference type="PANTHER" id="PTHR43766">
    <property type="entry name" value="TRYPTOPHAN--TRNA LIGASE, MITOCHONDRIAL"/>
    <property type="match status" value="1"/>
</dbReference>
<dbReference type="Proteomes" id="UP001165079">
    <property type="component" value="Unassembled WGS sequence"/>
</dbReference>
<comment type="caution">
    <text evidence="11">The sequence shown here is derived from an EMBL/GenBank/DDBJ whole genome shotgun (WGS) entry which is preliminary data.</text>
</comment>
<dbReference type="PANTHER" id="PTHR43766:SF1">
    <property type="entry name" value="TRYPTOPHAN--TRNA LIGASE, MITOCHONDRIAL"/>
    <property type="match status" value="1"/>
</dbReference>
<keyword evidence="7 10" id="KW-0030">Aminoacyl-tRNA synthetase</keyword>
<dbReference type="RefSeq" id="WP_285664416.1">
    <property type="nucleotide sequence ID" value="NZ_BSTX01000002.1"/>
</dbReference>